<evidence type="ECO:0000259" key="5">
    <source>
        <dbReference type="PROSITE" id="PS50217"/>
    </source>
</evidence>
<reference evidence="8 9" key="1">
    <citation type="submission" date="2019-08" db="EMBL/GenBank/DDBJ databases">
        <title>Draft genome sequences of two oriental melons (Cucumis melo L. var makuwa).</title>
        <authorList>
            <person name="Kwon S.-Y."/>
        </authorList>
    </citation>
    <scope>NUCLEOTIDE SEQUENCE [LARGE SCALE GENOMIC DNA]</scope>
    <source>
        <strain evidence="9">cv. Chang Bougi</strain>
        <strain evidence="8">cv. SW 3</strain>
        <tissue evidence="7">Leaf</tissue>
    </source>
</reference>
<dbReference type="GO" id="GO:0005634">
    <property type="term" value="C:nucleus"/>
    <property type="evidence" value="ECO:0007669"/>
    <property type="project" value="UniProtKB-SubCell"/>
</dbReference>
<dbReference type="OrthoDB" id="644067at2759"/>
<dbReference type="InterPro" id="IPR046347">
    <property type="entry name" value="bZIP_sf"/>
</dbReference>
<dbReference type="CDD" id="cd14707">
    <property type="entry name" value="bZIP_plant_BZIP46"/>
    <property type="match status" value="1"/>
</dbReference>
<dbReference type="GO" id="GO:0003677">
    <property type="term" value="F:DNA binding"/>
    <property type="evidence" value="ECO:0007669"/>
    <property type="project" value="UniProtKB-KW"/>
</dbReference>
<gene>
    <name evidence="7" type="ORF">E5676_scaffold119G001540</name>
    <name evidence="6" type="ORF">E6C27_scaffold548G002080</name>
</gene>
<dbReference type="GO" id="GO:0003700">
    <property type="term" value="F:DNA-binding transcription factor activity"/>
    <property type="evidence" value="ECO:0007669"/>
    <property type="project" value="InterPro"/>
</dbReference>
<evidence type="ECO:0000313" key="6">
    <source>
        <dbReference type="EMBL" id="KAA0064250.1"/>
    </source>
</evidence>
<sequence length="213" mass="23941">MNLDELVLRNVMSVEEAEIVHNPSSSSSSSPAAATVSLFLGKRNKDIKPQPDPMAEVSASADGMDWIHYQQALLIDSKSPVSQGVYNHGGIGVYNMEAMSMTTSASSNSDFQEGNCERKRRQVDDMKEKTIERRQRRMIKNRESAARSRARKQAYTNQLEHEVSCLKKTNSWLRKQEARSRKTTFFKSNPSAEIPTAAHQLGLLLDSDLHKQT</sequence>
<evidence type="ECO:0000256" key="4">
    <source>
        <dbReference type="SAM" id="MobiDB-lite"/>
    </source>
</evidence>
<protein>
    <submittedName>
        <fullName evidence="7">Protein ABSCISIC ACID-INSENSITIVE 5-like</fullName>
    </submittedName>
</protein>
<dbReference type="EMBL" id="SSTD01007659">
    <property type="protein sequence ID" value="TYK18619.1"/>
    <property type="molecule type" value="Genomic_DNA"/>
</dbReference>
<evidence type="ECO:0000313" key="8">
    <source>
        <dbReference type="Proteomes" id="UP000321393"/>
    </source>
</evidence>
<dbReference type="GO" id="GO:0045893">
    <property type="term" value="P:positive regulation of DNA-templated transcription"/>
    <property type="evidence" value="ECO:0007669"/>
    <property type="project" value="InterPro"/>
</dbReference>
<evidence type="ECO:0000256" key="2">
    <source>
        <dbReference type="ARBA" id="ARBA00023125"/>
    </source>
</evidence>
<evidence type="ECO:0000313" key="7">
    <source>
        <dbReference type="EMBL" id="TYK18619.1"/>
    </source>
</evidence>
<dbReference type="InterPro" id="IPR043452">
    <property type="entry name" value="BZIP46-like"/>
</dbReference>
<keyword evidence="3" id="KW-0539">Nucleus</keyword>
<dbReference type="STRING" id="1194695.A0A5D3D502"/>
<keyword evidence="2" id="KW-0238">DNA-binding</keyword>
<dbReference type="PANTHER" id="PTHR22952">
    <property type="entry name" value="CAMP-RESPONSE ELEMENT BINDING PROTEIN-RELATED"/>
    <property type="match status" value="1"/>
</dbReference>
<feature type="domain" description="BZIP" evidence="5">
    <location>
        <begin position="131"/>
        <end position="176"/>
    </location>
</feature>
<dbReference type="PROSITE" id="PS50217">
    <property type="entry name" value="BZIP"/>
    <property type="match status" value="1"/>
</dbReference>
<dbReference type="PANTHER" id="PTHR22952:SF404">
    <property type="entry name" value="BZIP DOMAIN-CONTAINING PROTEIN"/>
    <property type="match status" value="1"/>
</dbReference>
<dbReference type="Pfam" id="PF00170">
    <property type="entry name" value="bZIP_1"/>
    <property type="match status" value="1"/>
</dbReference>
<dbReference type="PROSITE" id="PS00036">
    <property type="entry name" value="BZIP_BASIC"/>
    <property type="match status" value="1"/>
</dbReference>
<accession>A0A5D3D502</accession>
<evidence type="ECO:0000313" key="9">
    <source>
        <dbReference type="Proteomes" id="UP000321947"/>
    </source>
</evidence>
<dbReference type="InterPro" id="IPR004827">
    <property type="entry name" value="bZIP"/>
</dbReference>
<evidence type="ECO:0000256" key="3">
    <source>
        <dbReference type="ARBA" id="ARBA00023242"/>
    </source>
</evidence>
<evidence type="ECO:0000256" key="1">
    <source>
        <dbReference type="ARBA" id="ARBA00004123"/>
    </source>
</evidence>
<dbReference type="Proteomes" id="UP000321393">
    <property type="component" value="Unassembled WGS sequence"/>
</dbReference>
<comment type="subcellular location">
    <subcellularLocation>
        <location evidence="1">Nucleus</location>
    </subcellularLocation>
</comment>
<dbReference type="AlphaFoldDB" id="A0A5D3D502"/>
<dbReference type="SMART" id="SM00338">
    <property type="entry name" value="BRLZ"/>
    <property type="match status" value="1"/>
</dbReference>
<proteinExistence type="predicted"/>
<dbReference type="Proteomes" id="UP000321947">
    <property type="component" value="Unassembled WGS sequence"/>
</dbReference>
<name>A0A5D3D502_CUCMM</name>
<comment type="caution">
    <text evidence="7">The sequence shown here is derived from an EMBL/GenBank/DDBJ whole genome shotgun (WGS) entry which is preliminary data.</text>
</comment>
<dbReference type="SUPFAM" id="SSF57959">
    <property type="entry name" value="Leucine zipper domain"/>
    <property type="match status" value="1"/>
</dbReference>
<dbReference type="Gene3D" id="1.20.5.170">
    <property type="match status" value="1"/>
</dbReference>
<feature type="region of interest" description="Disordered" evidence="4">
    <location>
        <begin position="105"/>
        <end position="126"/>
    </location>
</feature>
<organism evidence="7 9">
    <name type="scientific">Cucumis melo var. makuwa</name>
    <name type="common">Oriental melon</name>
    <dbReference type="NCBI Taxonomy" id="1194695"/>
    <lineage>
        <taxon>Eukaryota</taxon>
        <taxon>Viridiplantae</taxon>
        <taxon>Streptophyta</taxon>
        <taxon>Embryophyta</taxon>
        <taxon>Tracheophyta</taxon>
        <taxon>Spermatophyta</taxon>
        <taxon>Magnoliopsida</taxon>
        <taxon>eudicotyledons</taxon>
        <taxon>Gunneridae</taxon>
        <taxon>Pentapetalae</taxon>
        <taxon>rosids</taxon>
        <taxon>fabids</taxon>
        <taxon>Cucurbitales</taxon>
        <taxon>Cucurbitaceae</taxon>
        <taxon>Benincaseae</taxon>
        <taxon>Cucumis</taxon>
    </lineage>
</organism>
<dbReference type="EMBL" id="SSTE01001908">
    <property type="protein sequence ID" value="KAA0064250.1"/>
    <property type="molecule type" value="Genomic_DNA"/>
</dbReference>
<dbReference type="FunFam" id="1.20.5.170:FF:000036">
    <property type="entry name" value="ABSCISIC ACID-INSENSITIVE 5-like protein 2"/>
    <property type="match status" value="1"/>
</dbReference>